<dbReference type="PANTHER" id="PTHR43649">
    <property type="entry name" value="ARABINOSE-BINDING PROTEIN-RELATED"/>
    <property type="match status" value="1"/>
</dbReference>
<keyword evidence="3" id="KW-1185">Reference proteome</keyword>
<sequence>MKMSKKVLGVSTVLLASMVLIAGCSSKEKKTEGGNEISLEGRYELDATKPAWTLDKKEEMTELTWYVNADWWNTDFGNDVVTKKIKEDLNVDIKFLTGDDTKLNTFFAGGDMPDIVTVFDAKSKVAQQANTWALPLDDLAKKYDPYFLEVAAEDTMKWFQLEDGKTYGYPNYSNTAADYESGMIPANTNFLIRQDVYKGIGEPAMGTPAEFQAAMKLIHEKFPELTPFGFNSIGEGVGSLGDALQDFIGVPLETEDGDFYNRNLDEDYLAWLETLNKVYRDGNISDDSFADDGVAFEEKIKSGKYATIMANGTAQMSSFLQAWLTADKDAQYIAIDGPQSTKGNEPTLPQSGISGWMNTFVSKTNEEPAKTMQIFTYLQSLEGGILTTFGIEGETFQKDKDGKFELLPEILTMKENDPDNFKKDIRLSEFFFFGHDRYQAMASDKVATPALVQPRAWGEGKLVPHFILENIEPKQGSAEARALSGIDTNWSTTLVSMIRANSDKEFKEALDNHKKFLTDNGMDEITKIRSENMEKNREKLGITK</sequence>
<dbReference type="InterPro" id="IPR050490">
    <property type="entry name" value="Bact_solute-bd_prot1"/>
</dbReference>
<dbReference type="Proteomes" id="UP000287239">
    <property type="component" value="Unassembled WGS sequence"/>
</dbReference>
<dbReference type="AlphaFoldDB" id="A0A429ZQN2"/>
<proteinExistence type="predicted"/>
<evidence type="ECO:0000313" key="2">
    <source>
        <dbReference type="EMBL" id="RST96034.1"/>
    </source>
</evidence>
<dbReference type="EMBL" id="NGJU01000008">
    <property type="protein sequence ID" value="RST96034.1"/>
    <property type="molecule type" value="Genomic_DNA"/>
</dbReference>
<dbReference type="PANTHER" id="PTHR43649:SF12">
    <property type="entry name" value="DIACETYLCHITOBIOSE BINDING PROTEIN DASA"/>
    <property type="match status" value="1"/>
</dbReference>
<dbReference type="Gene3D" id="3.40.190.10">
    <property type="entry name" value="Periplasmic binding protein-like II"/>
    <property type="match status" value="2"/>
</dbReference>
<accession>A0A429ZQN2</accession>
<organism evidence="2 3">
    <name type="scientific">Vagococcus salmoninarum</name>
    <dbReference type="NCBI Taxonomy" id="2739"/>
    <lineage>
        <taxon>Bacteria</taxon>
        <taxon>Bacillati</taxon>
        <taxon>Bacillota</taxon>
        <taxon>Bacilli</taxon>
        <taxon>Lactobacillales</taxon>
        <taxon>Enterococcaceae</taxon>
        <taxon>Vagococcus</taxon>
    </lineage>
</organism>
<dbReference type="PROSITE" id="PS51257">
    <property type="entry name" value="PROKAR_LIPOPROTEIN"/>
    <property type="match status" value="1"/>
</dbReference>
<protein>
    <submittedName>
        <fullName evidence="2">Sugar ABC transporter substrate-binding protein</fullName>
    </submittedName>
</protein>
<name>A0A429ZQN2_9ENTE</name>
<dbReference type="RefSeq" id="WP_126779274.1">
    <property type="nucleotide sequence ID" value="NZ_NGJU01000008.1"/>
</dbReference>
<gene>
    <name evidence="2" type="ORF">CBF35_06445</name>
</gene>
<dbReference type="SUPFAM" id="SSF53850">
    <property type="entry name" value="Periplasmic binding protein-like II"/>
    <property type="match status" value="1"/>
</dbReference>
<evidence type="ECO:0000256" key="1">
    <source>
        <dbReference type="SAM" id="SignalP"/>
    </source>
</evidence>
<reference evidence="2 3" key="1">
    <citation type="submission" date="2017-05" db="EMBL/GenBank/DDBJ databases">
        <title>Vagococcus spp. assemblies.</title>
        <authorList>
            <person name="Gulvik C.A."/>
        </authorList>
    </citation>
    <scope>NUCLEOTIDE SEQUENCE [LARGE SCALE GENOMIC DNA]</scope>
    <source>
        <strain evidence="2 3">NCFB 2777</strain>
    </source>
</reference>
<evidence type="ECO:0000313" key="3">
    <source>
        <dbReference type="Proteomes" id="UP000287239"/>
    </source>
</evidence>
<feature type="chain" id="PRO_5038720601" evidence="1">
    <location>
        <begin position="23"/>
        <end position="544"/>
    </location>
</feature>
<feature type="signal peptide" evidence="1">
    <location>
        <begin position="1"/>
        <end position="22"/>
    </location>
</feature>
<keyword evidence="1" id="KW-0732">Signal</keyword>
<comment type="caution">
    <text evidence="2">The sequence shown here is derived from an EMBL/GenBank/DDBJ whole genome shotgun (WGS) entry which is preliminary data.</text>
</comment>
<dbReference type="GeneID" id="98568002"/>
<dbReference type="OrthoDB" id="353914at2"/>